<dbReference type="InterPro" id="IPR030224">
    <property type="entry name" value="Sla2_fam"/>
</dbReference>
<feature type="coiled-coil region" evidence="7">
    <location>
        <begin position="345"/>
        <end position="390"/>
    </location>
</feature>
<dbReference type="FunFam" id="1.20.1410.10:FF:000006">
    <property type="entry name" value="Huntingtin interacting protein"/>
    <property type="match status" value="1"/>
</dbReference>
<dbReference type="PANTHER" id="PTHR10407:SF15">
    <property type="entry name" value="HUNTINGTIN INTERACTING PROTEIN 1"/>
    <property type="match status" value="1"/>
</dbReference>
<evidence type="ECO:0000259" key="9">
    <source>
        <dbReference type="PROSITE" id="PS50942"/>
    </source>
</evidence>
<evidence type="ECO:0000256" key="3">
    <source>
        <dbReference type="ARBA" id="ARBA00022490"/>
    </source>
</evidence>
<reference evidence="11" key="1">
    <citation type="submission" date="2020-04" db="EMBL/GenBank/DDBJ databases">
        <authorList>
            <person name="Neveu A P."/>
        </authorList>
    </citation>
    <scope>NUCLEOTIDE SEQUENCE</scope>
    <source>
        <tissue evidence="11">Whole embryo</tissue>
    </source>
</reference>
<evidence type="ECO:0000256" key="6">
    <source>
        <dbReference type="ARBA" id="ARBA00023203"/>
    </source>
</evidence>
<dbReference type="GO" id="GO:0048268">
    <property type="term" value="P:clathrin coat assembly"/>
    <property type="evidence" value="ECO:0007669"/>
    <property type="project" value="TreeGrafter"/>
</dbReference>
<dbReference type="GO" id="GO:0006897">
    <property type="term" value="P:endocytosis"/>
    <property type="evidence" value="ECO:0007669"/>
    <property type="project" value="UniProtKB-KW"/>
</dbReference>
<evidence type="ECO:0000256" key="8">
    <source>
        <dbReference type="SAM" id="MobiDB-lite"/>
    </source>
</evidence>
<dbReference type="GO" id="GO:0080025">
    <property type="term" value="F:phosphatidylinositol-3,5-bisphosphate binding"/>
    <property type="evidence" value="ECO:0007669"/>
    <property type="project" value="TreeGrafter"/>
</dbReference>
<dbReference type="CDD" id="cd17006">
    <property type="entry name" value="ANTH_N_HIP1_like"/>
    <property type="match status" value="1"/>
</dbReference>
<dbReference type="InterPro" id="IPR013809">
    <property type="entry name" value="ENTH"/>
</dbReference>
<dbReference type="GO" id="GO:0035615">
    <property type="term" value="F:clathrin adaptor activity"/>
    <property type="evidence" value="ECO:0007669"/>
    <property type="project" value="TreeGrafter"/>
</dbReference>
<proteinExistence type="evidence at transcript level"/>
<evidence type="ECO:0000313" key="11">
    <source>
        <dbReference type="EMBL" id="CAB3252943.1"/>
    </source>
</evidence>
<name>A0A6F9DF97_9ASCI</name>
<dbReference type="PANTHER" id="PTHR10407">
    <property type="entry name" value="HUNTINGTIN INTERACTING PROTEIN 1"/>
    <property type="match status" value="1"/>
</dbReference>
<feature type="domain" description="ENTH" evidence="9">
    <location>
        <begin position="14"/>
        <end position="142"/>
    </location>
</feature>
<feature type="compositionally biased region" description="Low complexity" evidence="8">
    <location>
        <begin position="939"/>
        <end position="949"/>
    </location>
</feature>
<dbReference type="Gene3D" id="1.20.1410.10">
    <property type="entry name" value="I/LWEQ domain"/>
    <property type="match status" value="1"/>
</dbReference>
<comment type="similarity">
    <text evidence="2">Belongs to the SLA2 family.</text>
</comment>
<dbReference type="SUPFAM" id="SSF48464">
    <property type="entry name" value="ENTH/VHS domain"/>
    <property type="match status" value="1"/>
</dbReference>
<feature type="compositionally biased region" description="Polar residues" evidence="8">
    <location>
        <begin position="928"/>
        <end position="938"/>
    </location>
</feature>
<keyword evidence="4" id="KW-0254">Endocytosis</keyword>
<feature type="domain" description="I/LWEQ" evidence="10">
    <location>
        <begin position="674"/>
        <end position="918"/>
    </location>
</feature>
<feature type="region of interest" description="Disordered" evidence="8">
    <location>
        <begin position="921"/>
        <end position="970"/>
    </location>
</feature>
<feature type="coiled-coil region" evidence="7">
    <location>
        <begin position="422"/>
        <end position="519"/>
    </location>
</feature>
<dbReference type="FunFam" id="1.20.5.1700:FF:000002">
    <property type="entry name" value="Huntingtin interacting protein 1"/>
    <property type="match status" value="1"/>
</dbReference>
<evidence type="ECO:0000256" key="2">
    <source>
        <dbReference type="ARBA" id="ARBA00010135"/>
    </source>
</evidence>
<dbReference type="InterPro" id="IPR002558">
    <property type="entry name" value="ILWEQ_dom"/>
</dbReference>
<dbReference type="Gene3D" id="1.25.40.90">
    <property type="match status" value="1"/>
</dbReference>
<dbReference type="SMART" id="SM00307">
    <property type="entry name" value="ILWEQ"/>
    <property type="match status" value="1"/>
</dbReference>
<dbReference type="PROSITE" id="PS50942">
    <property type="entry name" value="ENTH"/>
    <property type="match status" value="1"/>
</dbReference>
<evidence type="ECO:0000259" key="10">
    <source>
        <dbReference type="PROSITE" id="PS50945"/>
    </source>
</evidence>
<evidence type="ECO:0000256" key="7">
    <source>
        <dbReference type="SAM" id="Coils"/>
    </source>
</evidence>
<dbReference type="GO" id="GO:0030136">
    <property type="term" value="C:clathrin-coated vesicle"/>
    <property type="evidence" value="ECO:0007669"/>
    <property type="project" value="TreeGrafter"/>
</dbReference>
<evidence type="ECO:0000256" key="4">
    <source>
        <dbReference type="ARBA" id="ARBA00022583"/>
    </source>
</evidence>
<dbReference type="Gene3D" id="6.10.250.920">
    <property type="match status" value="1"/>
</dbReference>
<dbReference type="InterPro" id="IPR011417">
    <property type="entry name" value="ANTH_dom"/>
</dbReference>
<feature type="coiled-coil region" evidence="7">
    <location>
        <begin position="683"/>
        <end position="714"/>
    </location>
</feature>
<dbReference type="Gene3D" id="1.20.5.1700">
    <property type="match status" value="1"/>
</dbReference>
<dbReference type="AlphaFoldDB" id="A0A6F9DF97"/>
<evidence type="ECO:0000256" key="1">
    <source>
        <dbReference type="ARBA" id="ARBA00004496"/>
    </source>
</evidence>
<dbReference type="GO" id="GO:0043325">
    <property type="term" value="F:phosphatidylinositol-3,4-bisphosphate binding"/>
    <property type="evidence" value="ECO:0007669"/>
    <property type="project" value="TreeGrafter"/>
</dbReference>
<accession>A0A6F9DF97</accession>
<dbReference type="Pfam" id="PF07651">
    <property type="entry name" value="ANTH"/>
    <property type="match status" value="1"/>
</dbReference>
<protein>
    <submittedName>
        <fullName evidence="11">Huntingtin-interacting protein 1</fullName>
    </submittedName>
</protein>
<dbReference type="Pfam" id="PF01608">
    <property type="entry name" value="I_LWEQ"/>
    <property type="match status" value="1"/>
</dbReference>
<dbReference type="PROSITE" id="PS50945">
    <property type="entry name" value="I_LWEQ"/>
    <property type="match status" value="1"/>
</dbReference>
<evidence type="ECO:0000256" key="5">
    <source>
        <dbReference type="ARBA" id="ARBA00023054"/>
    </source>
</evidence>
<dbReference type="GO" id="GO:0007015">
    <property type="term" value="P:actin filament organization"/>
    <property type="evidence" value="ECO:0007669"/>
    <property type="project" value="TreeGrafter"/>
</dbReference>
<organism evidence="11">
    <name type="scientific">Phallusia mammillata</name>
    <dbReference type="NCBI Taxonomy" id="59560"/>
    <lineage>
        <taxon>Eukaryota</taxon>
        <taxon>Metazoa</taxon>
        <taxon>Chordata</taxon>
        <taxon>Tunicata</taxon>
        <taxon>Ascidiacea</taxon>
        <taxon>Phlebobranchia</taxon>
        <taxon>Ascidiidae</taxon>
        <taxon>Phallusia</taxon>
    </lineage>
</organism>
<dbReference type="EMBL" id="LR785761">
    <property type="protein sequence ID" value="CAB3252943.1"/>
    <property type="molecule type" value="mRNA"/>
</dbReference>
<dbReference type="InterPro" id="IPR035964">
    <property type="entry name" value="I/LWEQ_dom_sf"/>
</dbReference>
<dbReference type="GO" id="GO:0030864">
    <property type="term" value="C:cortical actin cytoskeleton"/>
    <property type="evidence" value="ECO:0007669"/>
    <property type="project" value="TreeGrafter"/>
</dbReference>
<dbReference type="GO" id="GO:0051015">
    <property type="term" value="F:actin filament binding"/>
    <property type="evidence" value="ECO:0007669"/>
    <property type="project" value="TreeGrafter"/>
</dbReference>
<dbReference type="SUPFAM" id="SSF109885">
    <property type="entry name" value="I/LWEQ domain"/>
    <property type="match status" value="1"/>
</dbReference>
<dbReference type="SMART" id="SM00273">
    <property type="entry name" value="ENTH"/>
    <property type="match status" value="1"/>
</dbReference>
<comment type="subcellular location">
    <subcellularLocation>
        <location evidence="1">Cytoplasm</location>
    </subcellularLocation>
</comment>
<keyword evidence="5 7" id="KW-0175">Coiled coil</keyword>
<dbReference type="GO" id="GO:0032051">
    <property type="term" value="F:clathrin light chain binding"/>
    <property type="evidence" value="ECO:0007669"/>
    <property type="project" value="TreeGrafter"/>
</dbReference>
<keyword evidence="3" id="KW-0963">Cytoplasm</keyword>
<gene>
    <name evidence="11" type="primary">Hip1</name>
</gene>
<dbReference type="FunFam" id="1.25.40.90:FF:000012">
    <property type="entry name" value="Huntingtin interacting protein 1-related"/>
    <property type="match status" value="1"/>
</dbReference>
<dbReference type="InterPro" id="IPR008942">
    <property type="entry name" value="ENTH_VHS"/>
</dbReference>
<keyword evidence="6" id="KW-0009">Actin-binding</keyword>
<sequence>MNILRRGPPTLDAERENFEKFQTTSIHKAINTVECAAKEKHIRNTILGTHQEKGAQTFWHVVRRLPLSSESIVGWKFCHVLHKLLREGHPNVIRDSIKYRQQLKDLARNWGHTPHGYGKLIGCYLKCLLDRMEFHKKYESFPGNLSISEDDLEKIGQNDVNAFFELSVDILDGIDWLMELQQKIFSTLDMSRAVSLTGPGQCRLSPCILVILDSSQLYDYVVKLLFKLHTCLPPDTLSGHRERFKNCHTKLKKFYYICSNLQYFKKLIQVPQMHETVPDFLIAYDGSHELGPVRVLPEETDRSASPEPPPVANLIDTNFDDLFGSTDETFNFNGVQQPDPRDQEIQMLRSEIERLKAEIELMQNEHSEEVRRLLDRIHSLERELDESRVIASNTHDDLIKLRRQVCEAEQQAETAVKAQSLMLDIEKRAQGSEDMYRKLKEKHMSLVKDHADLLRKNADTKRQAETLQQSAGEVQDERSKLLAEINKLRLQLNESELTNEENKRKQKELKAKLLALAAEEAHEIIQVAVDSLDDESNSSRTCSAESLMHIATKATEALNKMEIDLNKFTQKDDISGLLRSISSFGHWMAETIENGGATCNMAPDQQGTVLSPTKWRNHLFDLVMALETACRSCGKESLTFLGIVKHETKHANGTKTKDKLTELLSTAQELLPKMADVRGGDLHDMVEQEMASTSKAIEQAAQRIEALLNEARQRDSGVNLEVNERILDSCTELMEFIRVLIMASKELQREIVSQGRGASSSKEFYMKNSRWTEGLISAAKAVGFGATMLTDAADLVIQGDGKFEELMVCSHEIAASTAQLVAASRVKANRGSERLTKLQSASRNVNGATARVVASTNAGRRQLDESSESLSDLTNAVTLTQIKRREMDSRVKVLELEQALEVERRKLGTLKKKHYELAGVKEEDENEVNQPEQQGAGDNQNNNNINSNNGKPPKPIIAWKPQILPKPELS</sequence>